<sequence length="245" mass="28146">MPVRILTSGALLSHYSAVDPEKLSLLSDDELRLLAEKMGIYVPDELERVFLIEEIIDAFEEDTSEKVFSHDTPGHVEEKKLAGHGFIPSQSEEIVIPDHYNETYISAIVRDPLWIFAYWDIAASLREKILAEFEEPKLLLRVSEIADSEKAFHYDVSVSFDDRKWYINVPYPKRSYRIDLCIAKTQKAKVIARSNVVRMPAQYMDMPSKLPQMTKSLLILSGSEDLNLIEPREENSLRILNMDGE</sequence>
<gene>
    <name evidence="1" type="ORF">SPIROBIBN47_150006</name>
</gene>
<name>A0A3P3XFU4_9SPIR</name>
<dbReference type="InterPro" id="IPR032585">
    <property type="entry name" value="DUF4912"/>
</dbReference>
<evidence type="ECO:0008006" key="2">
    <source>
        <dbReference type="Google" id="ProtNLM"/>
    </source>
</evidence>
<organism evidence="1">
    <name type="scientific">uncultured spirochete</name>
    <dbReference type="NCBI Taxonomy" id="156406"/>
    <lineage>
        <taxon>Bacteria</taxon>
        <taxon>Pseudomonadati</taxon>
        <taxon>Spirochaetota</taxon>
        <taxon>Spirochaetia</taxon>
        <taxon>Spirochaetales</taxon>
        <taxon>environmental samples</taxon>
    </lineage>
</organism>
<accession>A0A3P3XFU4</accession>
<dbReference type="AlphaFoldDB" id="A0A3P3XFU4"/>
<protein>
    <recommendedName>
        <fullName evidence="2">DUF4912 domain-containing protein</fullName>
    </recommendedName>
</protein>
<proteinExistence type="predicted"/>
<dbReference type="EMBL" id="FWDM01000007">
    <property type="protein sequence ID" value="SLM10468.1"/>
    <property type="molecule type" value="Genomic_DNA"/>
</dbReference>
<dbReference type="Pfam" id="PF16258">
    <property type="entry name" value="DUF4912"/>
    <property type="match status" value="1"/>
</dbReference>
<reference evidence="1" key="1">
    <citation type="submission" date="2017-02" db="EMBL/GenBank/DDBJ databases">
        <authorList>
            <person name="Regsiter A."/>
            <person name="William W."/>
        </authorList>
    </citation>
    <scope>NUCLEOTIDE SEQUENCE</scope>
    <source>
        <strain evidence="1">Bib</strain>
    </source>
</reference>
<evidence type="ECO:0000313" key="1">
    <source>
        <dbReference type="EMBL" id="SLM10468.1"/>
    </source>
</evidence>